<comment type="caution">
    <text evidence="2">The sequence shown here is derived from an EMBL/GenBank/DDBJ whole genome shotgun (WGS) entry which is preliminary data.</text>
</comment>
<gene>
    <name evidence="2" type="ORF">RFM52_14650</name>
</gene>
<proteinExistence type="predicted"/>
<reference evidence="2 3" key="1">
    <citation type="submission" date="2023-08" db="EMBL/GenBank/DDBJ databases">
        <title>Implementing the SeqCode for naming new Mesorhizobium species isolated from Vachellia karroo root nodules.</title>
        <authorList>
            <person name="Van Lill M."/>
        </authorList>
    </citation>
    <scope>NUCLEOTIDE SEQUENCE [LARGE SCALE GENOMIC DNA]</scope>
    <source>
        <strain evidence="2 3">VK2B</strain>
    </source>
</reference>
<protein>
    <submittedName>
        <fullName evidence="2">Uncharacterized protein</fullName>
    </submittedName>
</protein>
<keyword evidence="3" id="KW-1185">Reference proteome</keyword>
<evidence type="ECO:0000313" key="2">
    <source>
        <dbReference type="EMBL" id="MDX8486444.1"/>
    </source>
</evidence>
<evidence type="ECO:0000313" key="3">
    <source>
        <dbReference type="Proteomes" id="UP001280156"/>
    </source>
</evidence>
<keyword evidence="1" id="KW-0732">Signal</keyword>
<dbReference type="RefSeq" id="WP_320295651.1">
    <property type="nucleotide sequence ID" value="NZ_JAVIIU010000005.1"/>
</dbReference>
<feature type="signal peptide" evidence="1">
    <location>
        <begin position="1"/>
        <end position="26"/>
    </location>
</feature>
<accession>A0ABU4YKI2</accession>
<evidence type="ECO:0000256" key="1">
    <source>
        <dbReference type="SAM" id="SignalP"/>
    </source>
</evidence>
<dbReference type="EMBL" id="JAVIIV010000008">
    <property type="protein sequence ID" value="MDX8486444.1"/>
    <property type="molecule type" value="Genomic_DNA"/>
</dbReference>
<name>A0ABU4YKI2_9HYPH</name>
<feature type="chain" id="PRO_5046079694" evidence="1">
    <location>
        <begin position="27"/>
        <end position="168"/>
    </location>
</feature>
<dbReference type="Proteomes" id="UP001280156">
    <property type="component" value="Unassembled WGS sequence"/>
</dbReference>
<organism evidence="2 3">
    <name type="scientific">Mesorhizobium humile</name>
    <dbReference type="NCBI Taxonomy" id="3072313"/>
    <lineage>
        <taxon>Bacteria</taxon>
        <taxon>Pseudomonadati</taxon>
        <taxon>Pseudomonadota</taxon>
        <taxon>Alphaproteobacteria</taxon>
        <taxon>Hyphomicrobiales</taxon>
        <taxon>Phyllobacteriaceae</taxon>
        <taxon>Mesorhizobium</taxon>
    </lineage>
</organism>
<sequence>MQRLIQVSSAAISLSALLVVIAPATAKPFTYVNARFSTVCTFPDQIFTERMPEPENGDGLEWHSADGASVACYGSYNALDDTPKSLVENEKSSLEPGEKVTYSRTGKNWAVLSGTKGDKIFYRRSVFGKEDVIHSVFIEYPAALKAKYDPLVGAIAASLHEASGQHSK</sequence>